<dbReference type="AlphaFoldDB" id="A0A165CDP4"/>
<evidence type="ECO:0000313" key="1">
    <source>
        <dbReference type="EMBL" id="KZT50633.1"/>
    </source>
</evidence>
<sequence length="92" mass="10608">MPSVPQGLVSFLANDEEAMMYEFRCVEAPWTRFGQASGNAIPDIDFLARMVWRRMVIRPCFLMLLLSEAGTWCYRKEGGVVYACQLVLRRIE</sequence>
<gene>
    <name evidence="1" type="ORF">CALCODRAFT_178831</name>
</gene>
<proteinExistence type="predicted"/>
<name>A0A165CDP4_9BASI</name>
<reference evidence="1 2" key="1">
    <citation type="journal article" date="2016" name="Mol. Biol. Evol.">
        <title>Comparative Genomics of Early-Diverging Mushroom-Forming Fungi Provides Insights into the Origins of Lignocellulose Decay Capabilities.</title>
        <authorList>
            <person name="Nagy L.G."/>
            <person name="Riley R."/>
            <person name="Tritt A."/>
            <person name="Adam C."/>
            <person name="Daum C."/>
            <person name="Floudas D."/>
            <person name="Sun H."/>
            <person name="Yadav J.S."/>
            <person name="Pangilinan J."/>
            <person name="Larsson K.H."/>
            <person name="Matsuura K."/>
            <person name="Barry K."/>
            <person name="Labutti K."/>
            <person name="Kuo R."/>
            <person name="Ohm R.A."/>
            <person name="Bhattacharya S.S."/>
            <person name="Shirouzu T."/>
            <person name="Yoshinaga Y."/>
            <person name="Martin F.M."/>
            <person name="Grigoriev I.V."/>
            <person name="Hibbett D.S."/>
        </authorList>
    </citation>
    <scope>NUCLEOTIDE SEQUENCE [LARGE SCALE GENOMIC DNA]</scope>
    <source>
        <strain evidence="1 2">HHB12733</strain>
    </source>
</reference>
<keyword evidence="2" id="KW-1185">Reference proteome</keyword>
<dbReference type="Proteomes" id="UP000076842">
    <property type="component" value="Unassembled WGS sequence"/>
</dbReference>
<dbReference type="InParanoid" id="A0A165CDP4"/>
<organism evidence="1 2">
    <name type="scientific">Calocera cornea HHB12733</name>
    <dbReference type="NCBI Taxonomy" id="1353952"/>
    <lineage>
        <taxon>Eukaryota</taxon>
        <taxon>Fungi</taxon>
        <taxon>Dikarya</taxon>
        <taxon>Basidiomycota</taxon>
        <taxon>Agaricomycotina</taxon>
        <taxon>Dacrymycetes</taxon>
        <taxon>Dacrymycetales</taxon>
        <taxon>Dacrymycetaceae</taxon>
        <taxon>Calocera</taxon>
    </lineage>
</organism>
<evidence type="ECO:0000313" key="2">
    <source>
        <dbReference type="Proteomes" id="UP000076842"/>
    </source>
</evidence>
<dbReference type="EMBL" id="KV424156">
    <property type="protein sequence ID" value="KZT50633.1"/>
    <property type="molecule type" value="Genomic_DNA"/>
</dbReference>
<accession>A0A165CDP4</accession>
<protein>
    <submittedName>
        <fullName evidence="1">Uncharacterized protein</fullName>
    </submittedName>
</protein>